<dbReference type="CDD" id="cd04433">
    <property type="entry name" value="AFD_class_I"/>
    <property type="match status" value="1"/>
</dbReference>
<dbReference type="GO" id="GO:0006631">
    <property type="term" value="P:fatty acid metabolic process"/>
    <property type="evidence" value="ECO:0007669"/>
    <property type="project" value="TreeGrafter"/>
</dbReference>
<evidence type="ECO:0000313" key="5">
    <source>
        <dbReference type="Proteomes" id="UP000053831"/>
    </source>
</evidence>
<dbReference type="EMBL" id="LGSR01000028">
    <property type="protein sequence ID" value="KOS16972.1"/>
    <property type="molecule type" value="Genomic_DNA"/>
</dbReference>
<dbReference type="SUPFAM" id="SSF56801">
    <property type="entry name" value="Acetyl-CoA synthetase-like"/>
    <property type="match status" value="1"/>
</dbReference>
<feature type="domain" description="AMP-dependent synthetase/ligase" evidence="2">
    <location>
        <begin position="62"/>
        <end position="380"/>
    </location>
</feature>
<proteinExistence type="inferred from homology"/>
<feature type="domain" description="AMP-binding enzyme C-terminal" evidence="3">
    <location>
        <begin position="433"/>
        <end position="518"/>
    </location>
</feature>
<protein>
    <submittedName>
        <fullName evidence="4">Malonate--CoA ligase</fullName>
    </submittedName>
</protein>
<gene>
    <name evidence="4" type="ORF">ESCO_005883</name>
</gene>
<evidence type="ECO:0000259" key="2">
    <source>
        <dbReference type="Pfam" id="PF00501"/>
    </source>
</evidence>
<organism evidence="4 5">
    <name type="scientific">Escovopsis weberi</name>
    <dbReference type="NCBI Taxonomy" id="150374"/>
    <lineage>
        <taxon>Eukaryota</taxon>
        <taxon>Fungi</taxon>
        <taxon>Dikarya</taxon>
        <taxon>Ascomycota</taxon>
        <taxon>Pezizomycotina</taxon>
        <taxon>Sordariomycetes</taxon>
        <taxon>Hypocreomycetidae</taxon>
        <taxon>Hypocreales</taxon>
        <taxon>Hypocreaceae</taxon>
        <taxon>Escovopsis</taxon>
    </lineage>
</organism>
<dbReference type="GO" id="GO:0031956">
    <property type="term" value="F:medium-chain fatty acid-CoA ligase activity"/>
    <property type="evidence" value="ECO:0007669"/>
    <property type="project" value="TreeGrafter"/>
</dbReference>
<accession>A0A0N0RSV5</accession>
<dbReference type="PROSITE" id="PS00455">
    <property type="entry name" value="AMP_BINDING"/>
    <property type="match status" value="1"/>
</dbReference>
<keyword evidence="5" id="KW-1185">Reference proteome</keyword>
<dbReference type="STRING" id="150374.A0A0N0RSV5"/>
<dbReference type="OrthoDB" id="6614653at2759"/>
<dbReference type="InterPro" id="IPR000873">
    <property type="entry name" value="AMP-dep_synth/lig_dom"/>
</dbReference>
<evidence type="ECO:0000313" key="4">
    <source>
        <dbReference type="EMBL" id="KOS16972.1"/>
    </source>
</evidence>
<dbReference type="AlphaFoldDB" id="A0A0N0RSV5"/>
<dbReference type="PANTHER" id="PTHR43201:SF8">
    <property type="entry name" value="ACYL-COA SYNTHETASE FAMILY MEMBER 3"/>
    <property type="match status" value="1"/>
</dbReference>
<dbReference type="InterPro" id="IPR042099">
    <property type="entry name" value="ANL_N_sf"/>
</dbReference>
<dbReference type="PANTHER" id="PTHR43201">
    <property type="entry name" value="ACYL-COA SYNTHETASE"/>
    <property type="match status" value="1"/>
</dbReference>
<comment type="similarity">
    <text evidence="1">Belongs to the ATP-dependent AMP-binding enzyme family.</text>
</comment>
<keyword evidence="4" id="KW-0436">Ligase</keyword>
<sequence>MAVPDMIFPNDPGLVRLLRSAKRCPGISIVADAFGFDKTYNELLADVLRTRDSMREHLPPSALDERALLRGDAPYVCILARAGYEFVVATFAIRALGGACIPIATGVVAEEAAYFVEISKSCCIMAGRDFLERADETVALLKEQKNFSAVSLPVSSDAKPLEDMDQLDIDEGLALDPAGPGLVIFTSGTTGKPKGVVLPRWGLDVLPDGPVGSESVCFRPPIWLGGFVGIIMPIAMGTKIHIAGERATAQQIWDLLLNNSISTMAFIPSMLRYLKEDLEARTPQEQEKIVGRFKLFKYLDVSGALLSPTVMEYWRSKTNLPFGFLYGSTEMGVSALVKMHAGTQMTNCIGVPVHESTKVKLSEGDHGEMMLKTPQMFLHYMGDEQATKAAFDEEGWYKTGDYAELRDGEYYFCGRASADYAFPLGLCVPTAQVEMALTSLPYIASACVLGVPDHEAKEVCAAVVRLAPATQPRQAGPDRVTLAIICEDLRPLIPEYMHPTVLRLIEADEDMPQTITGKPIKRLVVKKFFGVDEYWDAASAGPGVEWNGKMSLHAQGEKKPWVWAGLTIPGA</sequence>
<comment type="caution">
    <text evidence="4">The sequence shown here is derived from an EMBL/GenBank/DDBJ whole genome shotgun (WGS) entry which is preliminary data.</text>
</comment>
<evidence type="ECO:0000256" key="1">
    <source>
        <dbReference type="ARBA" id="ARBA00006432"/>
    </source>
</evidence>
<dbReference type="Pfam" id="PF13193">
    <property type="entry name" value="AMP-binding_C"/>
    <property type="match status" value="1"/>
</dbReference>
<dbReference type="InterPro" id="IPR020845">
    <property type="entry name" value="AMP-binding_CS"/>
</dbReference>
<name>A0A0N0RSV5_ESCWE</name>
<dbReference type="Pfam" id="PF00501">
    <property type="entry name" value="AMP-binding"/>
    <property type="match status" value="1"/>
</dbReference>
<reference evidence="4 5" key="1">
    <citation type="submission" date="2015-07" db="EMBL/GenBank/DDBJ databases">
        <title>The genome of the fungus Escovopsis weberi, a specialized disease agent of ant agriculture.</title>
        <authorList>
            <person name="de Man T.J."/>
            <person name="Stajich J.E."/>
            <person name="Kubicek C.P."/>
            <person name="Chenthamara K."/>
            <person name="Atanasova L."/>
            <person name="Druzhinina I.S."/>
            <person name="Birnbaum S."/>
            <person name="Barribeau S.M."/>
            <person name="Teiling C."/>
            <person name="Suen G."/>
            <person name="Currie C."/>
            <person name="Gerardo N.M."/>
        </authorList>
    </citation>
    <scope>NUCLEOTIDE SEQUENCE [LARGE SCALE GENOMIC DNA]</scope>
</reference>
<dbReference type="InterPro" id="IPR045851">
    <property type="entry name" value="AMP-bd_C_sf"/>
</dbReference>
<dbReference type="Gene3D" id="3.40.50.12780">
    <property type="entry name" value="N-terminal domain of ligase-like"/>
    <property type="match status" value="1"/>
</dbReference>
<evidence type="ECO:0000259" key="3">
    <source>
        <dbReference type="Pfam" id="PF13193"/>
    </source>
</evidence>
<dbReference type="Proteomes" id="UP000053831">
    <property type="component" value="Unassembled WGS sequence"/>
</dbReference>
<dbReference type="InterPro" id="IPR025110">
    <property type="entry name" value="AMP-bd_C"/>
</dbReference>
<dbReference type="Gene3D" id="3.30.300.30">
    <property type="match status" value="1"/>
</dbReference>